<evidence type="ECO:0000313" key="2">
    <source>
        <dbReference type="Proteomes" id="UP001058744"/>
    </source>
</evidence>
<dbReference type="Proteomes" id="UP001058744">
    <property type="component" value="Chromosome"/>
</dbReference>
<reference evidence="1" key="1">
    <citation type="submission" date="2022-07" db="EMBL/GenBank/DDBJ databases">
        <title>Complete genome of MD9.</title>
        <authorList>
            <person name="Cao G."/>
        </authorList>
    </citation>
    <scope>NUCLEOTIDE SEQUENCE</scope>
    <source>
        <strain evidence="1">MD9</strain>
    </source>
</reference>
<organism evidence="1 2">
    <name type="scientific">Pseudomonas asiatica</name>
    <dbReference type="NCBI Taxonomy" id="2219225"/>
    <lineage>
        <taxon>Bacteria</taxon>
        <taxon>Pseudomonadati</taxon>
        <taxon>Pseudomonadota</taxon>
        <taxon>Gammaproteobacteria</taxon>
        <taxon>Pseudomonadales</taxon>
        <taxon>Pseudomonadaceae</taxon>
        <taxon>Pseudomonas</taxon>
    </lineage>
</organism>
<dbReference type="EMBL" id="CP101700">
    <property type="protein sequence ID" value="UUC20823.1"/>
    <property type="molecule type" value="Genomic_DNA"/>
</dbReference>
<protein>
    <submittedName>
        <fullName evidence="1">Host specificity factor TipJ family phage tail protein</fullName>
    </submittedName>
</protein>
<dbReference type="NCBIfam" id="NF040662">
    <property type="entry name" value="attach_TipJ_rel"/>
    <property type="match status" value="1"/>
</dbReference>
<proteinExistence type="predicted"/>
<sequence length="1022" mass="110992">MTVEFFPNKLSDTAPLGTWKTDRRMTIEEWLKSQAPSYERRESPPISIVLNDEVIEQHLWHKVKFKPSDLLQIYREPKGTDPFSITFALFKGAKAVLKAIMPKMPGMPSSAGTQQGDPLMDASAKGNKVKLGDPVRQIAGHQRVYPSYLTQPRRAFLAPRDQRVEMLLYIGEGEYDVPLAKVKVGETPLISLGADATFTIYPPGADLSGDPAHINWFNAPEVGASSSGSAGLELTMATDLTRSATASAYQFVGDTISVPAGSGQFPIDWSNGIIVRVLAPYTYTVIDGGAGRDIVRGPLDMLNPTVGMLIEVAGANAGLYVVHSYTPYSPAVPANPGTASTLTGSAAPTRYDFNVTPLSFTLFRGATSYPITLNTATTNLSGLVSALNTQFSGKPFQAQVSGSVLRIVELTPFAGQAITAIGATTILGASPVGVTGTATTSAIPEQPAEMTLDYDGGSPVVGLALGQGLATIGPRGLRYRITAFSTSLLEVERLTASGSTDTGWPGFNSMQTVNGLITLDASNLQGGYRGPFACCPENEKVTEIEWSVTYANGLCGIGREGQIYEIPTYYAFEYRDMDVAGTWTVIELMKTGGSLDAQGFTDRVTLPYPMRAEARVRKLYKDRPGRINDEARDDATWTDLRGRMQNSPTSYPGLTVMTCNIRGGDRLSAQSESQVSVEAYNIIPLFSGGVWHPKGVTRDIVPWCLDQLKRRGYTDDDLDLPEWSAFHDVCVARGDTYDDTIESNITVKDMVNNALACSFGEVVTFRGLLRPVRDSARAAFDVTYGPKTQTYSPQNMTKMLKISGAMPSINDFDGVDVEYFSRTTWAWETVECRWPGDQGIKVEKIKMPGIGDRTRAWRIGMRRRGHQKFRTDVYTWETEMDGSNSGYLSFAAVADDRPKGCQSAILLAFEVTGAGTLLTSSEPLDFSAGGEHRIGVRKLDGTLSGPWTATPVDQYTVRVDALDFTPVVDGPLEPPHILFGPAARWAYPTLITSSDPANGNVAMKGMPYDDRVYTYDDLLPPA</sequence>
<gene>
    <name evidence="1" type="ORF">NOV18_10205</name>
</gene>
<name>A0AAJ5IQC5_9PSED</name>
<evidence type="ECO:0000313" key="1">
    <source>
        <dbReference type="EMBL" id="UUC20823.1"/>
    </source>
</evidence>
<dbReference type="RefSeq" id="WP_256382085.1">
    <property type="nucleotide sequence ID" value="NZ_CP101700.1"/>
</dbReference>
<accession>A0AAJ5IQC5</accession>
<dbReference type="AlphaFoldDB" id="A0AAJ5IQC5"/>